<accession>A0A0R0AQI1</accession>
<sequence>MPLRPLRPRWNALPRWLRWPLLALVGLYLFYLLAANVFLNTGLAPWAINRKPDRFTLHWDHATSWWPGKVDVRGARLRGHVMHTRWQIDAARARGDIQLLALLRREVHMPDIEADEVTGGTQRDDGPPMQPQTPIPGHPGWLLRFDRIHSDSVRGGQFGSLHFDGSGSAQFGFYKRLRSGPMRVYPSWAHVGQVHLRMDDHEWLRDGRFDADFSIDPHTRAQAQGWQKLDKTLIRLRLIGNTTGLALQRDSRGRPVFRAAPGTGKADIDARWVRGELAPGSRAQWTAPLLGLDPDGQPLPGELDMRLNVDHDLHVQAKVPGTAADALWLDADLRFAGRRVPVRDFASLIPRASGHLQGRWRFASLDWITAMFPSAKWLQLRGEGTVDGDVQVDAGRLAPGSHVRVPEVDASAQVMATRFAGSASADLHVEAGDDGTQLPTLAMQMQRFVVAALDTPDKPYIEGNDLRLTLRTLPGKPSAAKLRQSTQGHLVFQDARVPDLRAYNRYLPQQQLRFEGGSGRASGDLQLLPGGDIGQGHVQVQAQAARLNAGGVALTGDVAANLQLRHGELKARNFDLDTSVIELRNVNFTGNDGREHGQWWARAVIDRGRTDWTPPVLFDADVQLDMRDVGFLMALYAQKRDFPKWIDNLVDAGETKMAGRVRWQDDQLLLDNLQASNERFDVLARLRLQGKQPQGSLYAKWGILSAALELRDGQREWHVLKAREWYDAQPSVLPASPAKGAAQAE</sequence>
<dbReference type="Proteomes" id="UP000051802">
    <property type="component" value="Unassembled WGS sequence"/>
</dbReference>
<evidence type="ECO:0000313" key="4">
    <source>
        <dbReference type="Proteomes" id="UP000051802"/>
    </source>
</evidence>
<organism evidence="3 4">
    <name type="scientific">Stenotrophomonas panacihumi</name>
    <dbReference type="NCBI Taxonomy" id="676599"/>
    <lineage>
        <taxon>Bacteria</taxon>
        <taxon>Pseudomonadati</taxon>
        <taxon>Pseudomonadota</taxon>
        <taxon>Gammaproteobacteria</taxon>
        <taxon>Lysobacterales</taxon>
        <taxon>Lysobacteraceae</taxon>
        <taxon>Stenotrophomonas</taxon>
    </lineage>
</organism>
<keyword evidence="2" id="KW-1133">Transmembrane helix</keyword>
<evidence type="ECO:0000256" key="2">
    <source>
        <dbReference type="SAM" id="Phobius"/>
    </source>
</evidence>
<feature type="region of interest" description="Disordered" evidence="1">
    <location>
        <begin position="116"/>
        <end position="136"/>
    </location>
</feature>
<dbReference type="AlphaFoldDB" id="A0A0R0AQI1"/>
<comment type="caution">
    <text evidence="3">The sequence shown here is derived from an EMBL/GenBank/DDBJ whole genome shotgun (WGS) entry which is preliminary data.</text>
</comment>
<proteinExistence type="predicted"/>
<keyword evidence="2" id="KW-0812">Transmembrane</keyword>
<keyword evidence="2" id="KW-0472">Membrane</keyword>
<dbReference type="STRING" id="676599.ARC20_08580"/>
<dbReference type="OrthoDB" id="6126320at2"/>
<reference evidence="3 4" key="1">
    <citation type="submission" date="2015-10" db="EMBL/GenBank/DDBJ databases">
        <title>Genome sequencing and analysis of members of genus Stenotrophomonas.</title>
        <authorList>
            <person name="Patil P.P."/>
            <person name="Midha S."/>
            <person name="Patil P.B."/>
        </authorList>
    </citation>
    <scope>NUCLEOTIDE SEQUENCE [LARGE SCALE GENOMIC DNA]</scope>
    <source>
        <strain evidence="3 4">JCM 16536</strain>
    </source>
</reference>
<evidence type="ECO:0000256" key="1">
    <source>
        <dbReference type="SAM" id="MobiDB-lite"/>
    </source>
</evidence>
<name>A0A0R0AQI1_9GAMM</name>
<feature type="transmembrane region" description="Helical" evidence="2">
    <location>
        <begin position="21"/>
        <end position="48"/>
    </location>
</feature>
<evidence type="ECO:0000313" key="3">
    <source>
        <dbReference type="EMBL" id="KRG44186.1"/>
    </source>
</evidence>
<dbReference type="EMBL" id="LLXU01000069">
    <property type="protein sequence ID" value="KRG44186.1"/>
    <property type="molecule type" value="Genomic_DNA"/>
</dbReference>
<gene>
    <name evidence="3" type="ORF">ARC20_08580</name>
</gene>
<protein>
    <submittedName>
        <fullName evidence="3">Uncharacterized protein</fullName>
    </submittedName>
</protein>
<dbReference type="RefSeq" id="WP_057646183.1">
    <property type="nucleotide sequence ID" value="NZ_LLXU01000069.1"/>
</dbReference>
<keyword evidence="4" id="KW-1185">Reference proteome</keyword>